<reference evidence="2" key="1">
    <citation type="submission" date="2011-08" db="EMBL/GenBank/DDBJ databases">
        <authorList>
            <person name="Rombauts S."/>
        </authorList>
    </citation>
    <scope>NUCLEOTIDE SEQUENCE</scope>
    <source>
        <strain evidence="2">London</strain>
    </source>
</reference>
<organism evidence="1 2">
    <name type="scientific">Tetranychus urticae</name>
    <name type="common">Two-spotted spider mite</name>
    <dbReference type="NCBI Taxonomy" id="32264"/>
    <lineage>
        <taxon>Eukaryota</taxon>
        <taxon>Metazoa</taxon>
        <taxon>Ecdysozoa</taxon>
        <taxon>Arthropoda</taxon>
        <taxon>Chelicerata</taxon>
        <taxon>Arachnida</taxon>
        <taxon>Acari</taxon>
        <taxon>Acariformes</taxon>
        <taxon>Trombidiformes</taxon>
        <taxon>Prostigmata</taxon>
        <taxon>Eleutherengona</taxon>
        <taxon>Raphignathae</taxon>
        <taxon>Tetranychoidea</taxon>
        <taxon>Tetranychidae</taxon>
        <taxon>Tetranychus</taxon>
    </lineage>
</organism>
<dbReference type="EnsemblMetazoa" id="tetur01g08440.1">
    <property type="protein sequence ID" value="tetur01g08440.1"/>
    <property type="gene ID" value="tetur01g08440"/>
</dbReference>
<keyword evidence="2" id="KW-1185">Reference proteome</keyword>
<protein>
    <submittedName>
        <fullName evidence="1">Uncharacterized protein</fullName>
    </submittedName>
</protein>
<sequence length="80" mass="10009">MELVNQQMVKFYGFYWIRNYYATILVKRLIDCGDKWYEQEEEEKEDYGKKERHRKREKVKEKINKTSFLVIPKLLDEDER</sequence>
<dbReference type="HOGENOM" id="CLU_2592830_0_0_1"/>
<proteinExistence type="predicted"/>
<dbReference type="Proteomes" id="UP000015104">
    <property type="component" value="Unassembled WGS sequence"/>
</dbReference>
<evidence type="ECO:0000313" key="1">
    <source>
        <dbReference type="EnsemblMetazoa" id="tetur01g08440.1"/>
    </source>
</evidence>
<accession>T1JRX0</accession>
<dbReference type="EMBL" id="CAEY01000456">
    <property type="status" value="NOT_ANNOTATED_CDS"/>
    <property type="molecule type" value="Genomic_DNA"/>
</dbReference>
<dbReference type="AlphaFoldDB" id="T1JRX0"/>
<name>T1JRX0_TETUR</name>
<evidence type="ECO:0000313" key="2">
    <source>
        <dbReference type="Proteomes" id="UP000015104"/>
    </source>
</evidence>
<reference evidence="1" key="2">
    <citation type="submission" date="2015-06" db="UniProtKB">
        <authorList>
            <consortium name="EnsemblMetazoa"/>
        </authorList>
    </citation>
    <scope>IDENTIFICATION</scope>
</reference>